<evidence type="ECO:0000313" key="3">
    <source>
        <dbReference type="Proteomes" id="UP000642829"/>
    </source>
</evidence>
<keyword evidence="3" id="KW-1185">Reference proteome</keyword>
<name>A0A8J3D7Z6_9BACT</name>
<dbReference type="AlphaFoldDB" id="A0A8J3D7Z6"/>
<sequence length="105" mass="11955">MSAVVSKHPFPITTPQRRDWLLPVMLAPSLYVMLSFAVYWGSGSAMLCSPPLLLVIGILAIIYGARSIYRENHESRHRQVCQYCALLTLIYLQLLLPRLWGWPAN</sequence>
<keyword evidence="1" id="KW-0812">Transmembrane</keyword>
<evidence type="ECO:0000313" key="2">
    <source>
        <dbReference type="EMBL" id="GHB93692.1"/>
    </source>
</evidence>
<dbReference type="RefSeq" id="WP_189511815.1">
    <property type="nucleotide sequence ID" value="NZ_BMXG01000003.1"/>
</dbReference>
<keyword evidence="1" id="KW-0472">Membrane</keyword>
<keyword evidence="1" id="KW-1133">Transmembrane helix</keyword>
<reference evidence="2" key="2">
    <citation type="submission" date="2020-09" db="EMBL/GenBank/DDBJ databases">
        <authorList>
            <person name="Sun Q."/>
            <person name="Kim S."/>
        </authorList>
    </citation>
    <scope>NUCLEOTIDE SEQUENCE</scope>
    <source>
        <strain evidence="2">KCTC 12870</strain>
    </source>
</reference>
<proteinExistence type="predicted"/>
<dbReference type="EMBL" id="BMXG01000003">
    <property type="protein sequence ID" value="GHB93692.1"/>
    <property type="molecule type" value="Genomic_DNA"/>
</dbReference>
<comment type="caution">
    <text evidence="2">The sequence shown here is derived from an EMBL/GenBank/DDBJ whole genome shotgun (WGS) entry which is preliminary data.</text>
</comment>
<evidence type="ECO:0000256" key="1">
    <source>
        <dbReference type="SAM" id="Phobius"/>
    </source>
</evidence>
<feature type="transmembrane region" description="Helical" evidence="1">
    <location>
        <begin position="20"/>
        <end position="40"/>
    </location>
</feature>
<accession>A0A8J3D7Z6</accession>
<organism evidence="2 3">
    <name type="scientific">Cerasicoccus arenae</name>
    <dbReference type="NCBI Taxonomy" id="424488"/>
    <lineage>
        <taxon>Bacteria</taxon>
        <taxon>Pseudomonadati</taxon>
        <taxon>Verrucomicrobiota</taxon>
        <taxon>Opitutia</taxon>
        <taxon>Puniceicoccales</taxon>
        <taxon>Cerasicoccaceae</taxon>
        <taxon>Cerasicoccus</taxon>
    </lineage>
</organism>
<protein>
    <submittedName>
        <fullName evidence="2">Uncharacterized protein</fullName>
    </submittedName>
</protein>
<feature type="transmembrane region" description="Helical" evidence="1">
    <location>
        <begin position="52"/>
        <end position="69"/>
    </location>
</feature>
<feature type="transmembrane region" description="Helical" evidence="1">
    <location>
        <begin position="81"/>
        <end position="100"/>
    </location>
</feature>
<reference evidence="2" key="1">
    <citation type="journal article" date="2014" name="Int. J. Syst. Evol. Microbiol.">
        <title>Complete genome sequence of Corynebacterium casei LMG S-19264T (=DSM 44701T), isolated from a smear-ripened cheese.</title>
        <authorList>
            <consortium name="US DOE Joint Genome Institute (JGI-PGF)"/>
            <person name="Walter F."/>
            <person name="Albersmeier A."/>
            <person name="Kalinowski J."/>
            <person name="Ruckert C."/>
        </authorList>
    </citation>
    <scope>NUCLEOTIDE SEQUENCE</scope>
    <source>
        <strain evidence="2">KCTC 12870</strain>
    </source>
</reference>
<dbReference type="Proteomes" id="UP000642829">
    <property type="component" value="Unassembled WGS sequence"/>
</dbReference>
<gene>
    <name evidence="2" type="ORF">GCM10007047_06490</name>
</gene>